<proteinExistence type="predicted"/>
<evidence type="ECO:0000313" key="3">
    <source>
        <dbReference type="Proteomes" id="UP000663866"/>
    </source>
</evidence>
<evidence type="ECO:0000313" key="1">
    <source>
        <dbReference type="EMBL" id="CAF4473175.1"/>
    </source>
</evidence>
<reference evidence="1" key="1">
    <citation type="submission" date="2021-02" db="EMBL/GenBank/DDBJ databases">
        <authorList>
            <person name="Nowell W R."/>
        </authorList>
    </citation>
    <scope>NUCLEOTIDE SEQUENCE</scope>
</reference>
<dbReference type="EMBL" id="CAJOBG010049396">
    <property type="protein sequence ID" value="CAF4473175.1"/>
    <property type="molecule type" value="Genomic_DNA"/>
</dbReference>
<gene>
    <name evidence="2" type="ORF">GIL414_LOCUS72028</name>
    <name evidence="1" type="ORF">OVN521_LOCUS39147</name>
</gene>
<accession>A0A820TTR8</accession>
<dbReference type="EMBL" id="CAJOBJ010335503">
    <property type="protein sequence ID" value="CAF5188389.1"/>
    <property type="molecule type" value="Genomic_DNA"/>
</dbReference>
<evidence type="ECO:0000313" key="2">
    <source>
        <dbReference type="EMBL" id="CAF5188389.1"/>
    </source>
</evidence>
<sequence>SVFSFPTPTKTGIPVRHTRIITINGLNHSEPVVSFAQGYAYQGGLEVDAMMGLINDIFRGAELVAPLYTHDFFSGIRTVSFDASALPRNFAPDPVQYYVGATTSLMAMQEGMEVYGAACTSSNQDHW</sequence>
<feature type="non-terminal residue" evidence="1">
    <location>
        <position position="1"/>
    </location>
</feature>
<dbReference type="Proteomes" id="UP000663866">
    <property type="component" value="Unassembled WGS sequence"/>
</dbReference>
<name>A0A820TTR8_9BILA</name>
<keyword evidence="3" id="KW-1185">Reference proteome</keyword>
<dbReference type="AlphaFoldDB" id="A0A820TTR8"/>
<organism evidence="1 3">
    <name type="scientific">Rotaria magnacalcarata</name>
    <dbReference type="NCBI Taxonomy" id="392030"/>
    <lineage>
        <taxon>Eukaryota</taxon>
        <taxon>Metazoa</taxon>
        <taxon>Spiralia</taxon>
        <taxon>Gnathifera</taxon>
        <taxon>Rotifera</taxon>
        <taxon>Eurotatoria</taxon>
        <taxon>Bdelloidea</taxon>
        <taxon>Philodinida</taxon>
        <taxon>Philodinidae</taxon>
        <taxon>Rotaria</taxon>
    </lineage>
</organism>
<dbReference type="Proteomes" id="UP000681720">
    <property type="component" value="Unassembled WGS sequence"/>
</dbReference>
<comment type="caution">
    <text evidence="1">The sequence shown here is derived from an EMBL/GenBank/DDBJ whole genome shotgun (WGS) entry which is preliminary data.</text>
</comment>
<protein>
    <submittedName>
        <fullName evidence="1">Uncharacterized protein</fullName>
    </submittedName>
</protein>